<protein>
    <submittedName>
        <fullName evidence="10">Cell division protein FtsX</fullName>
    </submittedName>
</protein>
<evidence type="ECO:0000313" key="10">
    <source>
        <dbReference type="EMBL" id="KTD86867.1"/>
    </source>
</evidence>
<dbReference type="Pfam" id="PF12704">
    <property type="entry name" value="MacB_PCD"/>
    <property type="match status" value="1"/>
</dbReference>
<dbReference type="PANTHER" id="PTHR30572:SF4">
    <property type="entry name" value="ABC TRANSPORTER PERMEASE YTRF"/>
    <property type="match status" value="1"/>
</dbReference>
<feature type="transmembrane region" description="Helical" evidence="7">
    <location>
        <begin position="284"/>
        <end position="307"/>
    </location>
</feature>
<feature type="transmembrane region" description="Helical" evidence="7">
    <location>
        <begin position="791"/>
        <end position="813"/>
    </location>
</feature>
<keyword evidence="10" id="KW-0132">Cell division</keyword>
<keyword evidence="3 7" id="KW-0812">Transmembrane</keyword>
<dbReference type="InterPro" id="IPR050250">
    <property type="entry name" value="Macrolide_Exporter_MacB"/>
</dbReference>
<feature type="domain" description="MacB-like periplasmic core" evidence="9">
    <location>
        <begin position="19"/>
        <end position="206"/>
    </location>
</feature>
<accession>A0A0W1B065</accession>
<feature type="transmembrane region" description="Helical" evidence="7">
    <location>
        <begin position="825"/>
        <end position="848"/>
    </location>
</feature>
<feature type="transmembrane region" description="Helical" evidence="7">
    <location>
        <begin position="21"/>
        <end position="44"/>
    </location>
</feature>
<evidence type="ECO:0000313" key="11">
    <source>
        <dbReference type="Proteomes" id="UP000054709"/>
    </source>
</evidence>
<evidence type="ECO:0000256" key="3">
    <source>
        <dbReference type="ARBA" id="ARBA00022692"/>
    </source>
</evidence>
<name>A0A0W1B065_9BACL</name>
<dbReference type="AlphaFoldDB" id="A0A0W1B065"/>
<dbReference type="OrthoDB" id="9793166at2"/>
<evidence type="ECO:0000256" key="5">
    <source>
        <dbReference type="ARBA" id="ARBA00023136"/>
    </source>
</evidence>
<comment type="similarity">
    <text evidence="6">Belongs to the ABC-4 integral membrane protein family.</text>
</comment>
<feature type="transmembrane region" description="Helical" evidence="7">
    <location>
        <begin position="385"/>
        <end position="405"/>
    </location>
</feature>
<dbReference type="GO" id="GO:0005886">
    <property type="term" value="C:plasma membrane"/>
    <property type="evidence" value="ECO:0007669"/>
    <property type="project" value="UniProtKB-SubCell"/>
</dbReference>
<dbReference type="Pfam" id="PF02687">
    <property type="entry name" value="FtsX"/>
    <property type="match status" value="2"/>
</dbReference>
<dbReference type="Proteomes" id="UP000054709">
    <property type="component" value="Unassembled WGS sequence"/>
</dbReference>
<evidence type="ECO:0000256" key="2">
    <source>
        <dbReference type="ARBA" id="ARBA00022475"/>
    </source>
</evidence>
<keyword evidence="11" id="KW-1185">Reference proteome</keyword>
<feature type="transmembrane region" description="Helical" evidence="7">
    <location>
        <begin position="335"/>
        <end position="365"/>
    </location>
</feature>
<evidence type="ECO:0000256" key="1">
    <source>
        <dbReference type="ARBA" id="ARBA00004651"/>
    </source>
</evidence>
<evidence type="ECO:0000256" key="7">
    <source>
        <dbReference type="SAM" id="Phobius"/>
    </source>
</evidence>
<keyword evidence="4 7" id="KW-1133">Transmembrane helix</keyword>
<organism evidence="10 11">
    <name type="scientific">Paenibacillus etheri</name>
    <dbReference type="NCBI Taxonomy" id="1306852"/>
    <lineage>
        <taxon>Bacteria</taxon>
        <taxon>Bacillati</taxon>
        <taxon>Bacillota</taxon>
        <taxon>Bacilli</taxon>
        <taxon>Bacillales</taxon>
        <taxon>Paenibacillaceae</taxon>
        <taxon>Paenibacillus</taxon>
    </lineage>
</organism>
<comment type="caution">
    <text evidence="10">The sequence shown here is derived from an EMBL/GenBank/DDBJ whole genome shotgun (WGS) entry which is preliminary data.</text>
</comment>
<evidence type="ECO:0000256" key="4">
    <source>
        <dbReference type="ARBA" id="ARBA00022989"/>
    </source>
</evidence>
<sequence length="867" mass="97341">MNIVNKLTLRHLKQNKRRTMVTIIGVIISVAMVTAVATLGYSFMELMKKQSISTNGEWHVQYRNVTKAQLEAIEADDATKALVISNDRGYAPLVGGQNENKPYWYIKEYNAAGFKQFPIELLEGRLPKTNYEVVISEEIAKNAKVTYKIGETLTLDVGERVTRDDKNSGQPLSQNERLRTEDDALNEEIIHKKPMNYTIVGVIKRPTWEPTWSPGYTALSYVDESLIGAAEKTTATVVLNKVDSTIYKHAEELAQENNIESISYNNSLLRYYGVTNNDGLRNTLLSLSVIVMTVIIIGSVSLIYNAFAISVSERARHLGMLSSVGATKRQKQNSVFFEGMIIGLISIPIGIICGITGIGITFMFINSMIQDVLGITEKLTLVVTPLSLLTACVVSIMTIFISTYLPARKASKISAIDAIRQTTDVKLSGKAVKTSKFVRKLFGIEAEIGLKNLKRNKRRYQATVFSLVISIVLFLSVSSFTTNMRKSVELSQDGLNYDIQVYMGTEDAQKVARLTKSISALPNITEYNVVRELSLSSWIDEKDITKELQETVEKDSSILKNGKYPYYIQIHALNEQSLRTYAESVGVSYEQLTDLNQMSAIVNDTVTFEDENAKKIIETKALHSEIGQKLDLIYTDWDTEKETKLPPVEIVALTDKRPMGVHSALVGGLNIIVSEQVFDQLTNDTMRKDIQSRLNLNSSDPLATQQAIEEMKERNVYVQNVYQNRQNSEQMIMLMSIFTYGFIALITLISIANIFNTISTSISLRKREFAMLKSVGMTPNGFNKMINYESIFYGIKSLLYGLPISIVLMYLIYRSMMSSFSYGFALPWMSILYVIVAVFIIVSSAMLYSSSKVKKENIIDALKQENI</sequence>
<dbReference type="PANTHER" id="PTHR30572">
    <property type="entry name" value="MEMBRANE COMPONENT OF TRANSPORTER-RELATED"/>
    <property type="match status" value="1"/>
</dbReference>
<keyword evidence="10" id="KW-0131">Cell cycle</keyword>
<dbReference type="InterPro" id="IPR025857">
    <property type="entry name" value="MacB_PCD"/>
</dbReference>
<keyword evidence="5 7" id="KW-0472">Membrane</keyword>
<feature type="transmembrane region" description="Helical" evidence="7">
    <location>
        <begin position="460"/>
        <end position="480"/>
    </location>
</feature>
<comment type="subcellular location">
    <subcellularLocation>
        <location evidence="1">Cell membrane</location>
        <topology evidence="1">Multi-pass membrane protein</topology>
    </subcellularLocation>
</comment>
<evidence type="ECO:0000259" key="9">
    <source>
        <dbReference type="Pfam" id="PF12704"/>
    </source>
</evidence>
<dbReference type="EMBL" id="LCZJ02000019">
    <property type="protein sequence ID" value="KTD86867.1"/>
    <property type="molecule type" value="Genomic_DNA"/>
</dbReference>
<dbReference type="GO" id="GO:0022857">
    <property type="term" value="F:transmembrane transporter activity"/>
    <property type="evidence" value="ECO:0007669"/>
    <property type="project" value="TreeGrafter"/>
</dbReference>
<keyword evidence="2" id="KW-1003">Cell membrane</keyword>
<dbReference type="GO" id="GO:0051301">
    <property type="term" value="P:cell division"/>
    <property type="evidence" value="ECO:0007669"/>
    <property type="project" value="UniProtKB-KW"/>
</dbReference>
<evidence type="ECO:0000259" key="8">
    <source>
        <dbReference type="Pfam" id="PF02687"/>
    </source>
</evidence>
<feature type="domain" description="ABC3 transporter permease C-terminal" evidence="8">
    <location>
        <begin position="742"/>
        <end position="858"/>
    </location>
</feature>
<feature type="domain" description="ABC3 transporter permease C-terminal" evidence="8">
    <location>
        <begin position="290"/>
        <end position="414"/>
    </location>
</feature>
<dbReference type="InterPro" id="IPR003838">
    <property type="entry name" value="ABC3_permease_C"/>
</dbReference>
<evidence type="ECO:0000256" key="6">
    <source>
        <dbReference type="ARBA" id="ARBA00038076"/>
    </source>
</evidence>
<reference evidence="10 11" key="1">
    <citation type="journal article" date="2015" name="Int. Biodeterior. Biodegradation">
        <title>Physiological and genetic screening methods for the isolation of methyl tert-butyl ether-degrading bacteria for bioremediation purposes.</title>
        <authorList>
            <person name="Guisado I.M."/>
            <person name="Purswani J."/>
            <person name="Gonzalez Lopez J."/>
            <person name="Pozo C."/>
        </authorList>
    </citation>
    <scope>NUCLEOTIDE SEQUENCE [LARGE SCALE GENOMIC DNA]</scope>
    <source>
        <strain evidence="10 11">SH7</strain>
    </source>
</reference>
<proteinExistence type="inferred from homology"/>
<feature type="transmembrane region" description="Helical" evidence="7">
    <location>
        <begin position="731"/>
        <end position="755"/>
    </location>
</feature>
<dbReference type="RefSeq" id="WP_060623755.1">
    <property type="nucleotide sequence ID" value="NZ_LCZJ02000019.1"/>
</dbReference>
<gene>
    <name evidence="10" type="ORF">UQ64_15690</name>
</gene>